<feature type="non-terminal residue" evidence="1">
    <location>
        <position position="48"/>
    </location>
</feature>
<evidence type="ECO:0000313" key="1">
    <source>
        <dbReference type="EMBL" id="GAH28095.1"/>
    </source>
</evidence>
<dbReference type="EMBL" id="BART01041684">
    <property type="protein sequence ID" value="GAH28095.1"/>
    <property type="molecule type" value="Genomic_DNA"/>
</dbReference>
<proteinExistence type="predicted"/>
<gene>
    <name evidence="1" type="ORF">S01H4_66888</name>
</gene>
<accession>X1F6A6</accession>
<name>X1F6A6_9ZZZZ</name>
<sequence>MSKSLTSASISQLDRKDIRRKITVTLGSTNITPYVISYNYQFDTTFSI</sequence>
<organism evidence="1">
    <name type="scientific">marine sediment metagenome</name>
    <dbReference type="NCBI Taxonomy" id="412755"/>
    <lineage>
        <taxon>unclassified sequences</taxon>
        <taxon>metagenomes</taxon>
        <taxon>ecological metagenomes</taxon>
    </lineage>
</organism>
<comment type="caution">
    <text evidence="1">The sequence shown here is derived from an EMBL/GenBank/DDBJ whole genome shotgun (WGS) entry which is preliminary data.</text>
</comment>
<reference evidence="1" key="1">
    <citation type="journal article" date="2014" name="Front. Microbiol.">
        <title>High frequency of phylogenetically diverse reductive dehalogenase-homologous genes in deep subseafloor sedimentary metagenomes.</title>
        <authorList>
            <person name="Kawai M."/>
            <person name="Futagami T."/>
            <person name="Toyoda A."/>
            <person name="Takaki Y."/>
            <person name="Nishi S."/>
            <person name="Hori S."/>
            <person name="Arai W."/>
            <person name="Tsubouchi T."/>
            <person name="Morono Y."/>
            <person name="Uchiyama I."/>
            <person name="Ito T."/>
            <person name="Fujiyama A."/>
            <person name="Inagaki F."/>
            <person name="Takami H."/>
        </authorList>
    </citation>
    <scope>NUCLEOTIDE SEQUENCE</scope>
    <source>
        <strain evidence="1">Expedition CK06-06</strain>
    </source>
</reference>
<protein>
    <submittedName>
        <fullName evidence="1">Uncharacterized protein</fullName>
    </submittedName>
</protein>
<dbReference type="AlphaFoldDB" id="X1F6A6"/>